<evidence type="ECO:0000259" key="1">
    <source>
        <dbReference type="PROSITE" id="PS51725"/>
    </source>
</evidence>
<dbReference type="InterPro" id="IPR011008">
    <property type="entry name" value="Dimeric_a/b-barrel"/>
</dbReference>
<dbReference type="PROSITE" id="PS51725">
    <property type="entry name" value="ABM"/>
    <property type="match status" value="1"/>
</dbReference>
<evidence type="ECO:0000313" key="3">
    <source>
        <dbReference type="Proteomes" id="UP000053244"/>
    </source>
</evidence>
<dbReference type="SUPFAM" id="SSF54909">
    <property type="entry name" value="Dimeric alpha+beta barrel"/>
    <property type="match status" value="1"/>
</dbReference>
<dbReference type="EMBL" id="LLZH01000189">
    <property type="protein sequence ID" value="KUL31944.1"/>
    <property type="molecule type" value="Genomic_DNA"/>
</dbReference>
<keyword evidence="3" id="KW-1185">Reference proteome</keyword>
<reference evidence="2 3" key="1">
    <citation type="submission" date="2015-10" db="EMBL/GenBank/DDBJ databases">
        <authorList>
            <person name="Gilbert D.G."/>
        </authorList>
    </citation>
    <scope>NUCLEOTIDE SEQUENCE [LARGE SCALE GENOMIC DNA]</scope>
    <source>
        <strain evidence="2 3">NRRL B-16712</strain>
    </source>
</reference>
<proteinExistence type="predicted"/>
<keyword evidence="2" id="KW-0503">Monooxygenase</keyword>
<sequence length="94" mass="10353">MIIVAGELRVPAEDRERYLAGVAEVTRSARRAPGCLEFAQSADPLEPGRILIHERWDSDADLLRFRESGGPEPDLPPVLSADVKKYRISGVEAP</sequence>
<evidence type="ECO:0000313" key="2">
    <source>
        <dbReference type="EMBL" id="KUL31944.1"/>
    </source>
</evidence>
<dbReference type="GO" id="GO:0004497">
    <property type="term" value="F:monooxygenase activity"/>
    <property type="evidence" value="ECO:0007669"/>
    <property type="project" value="UniProtKB-KW"/>
</dbReference>
<name>A0A117MRK9_9ACTN</name>
<keyword evidence="2" id="KW-0560">Oxidoreductase</keyword>
<organism evidence="2 3">
    <name type="scientific">Actinoplanes awajinensis subsp. mycoplanecinus</name>
    <dbReference type="NCBI Taxonomy" id="135947"/>
    <lineage>
        <taxon>Bacteria</taxon>
        <taxon>Bacillati</taxon>
        <taxon>Actinomycetota</taxon>
        <taxon>Actinomycetes</taxon>
        <taxon>Micromonosporales</taxon>
        <taxon>Micromonosporaceae</taxon>
        <taxon>Actinoplanes</taxon>
    </lineage>
</organism>
<accession>A0A117MRK9</accession>
<protein>
    <submittedName>
        <fullName evidence="2">Antibiotic biosynthesis monooxygenase</fullName>
    </submittedName>
</protein>
<dbReference type="Proteomes" id="UP000053244">
    <property type="component" value="Unassembled WGS sequence"/>
</dbReference>
<gene>
    <name evidence="2" type="ORF">ADL15_20765</name>
</gene>
<feature type="domain" description="ABM" evidence="1">
    <location>
        <begin position="2"/>
        <end position="94"/>
    </location>
</feature>
<dbReference type="InterPro" id="IPR007138">
    <property type="entry name" value="ABM_dom"/>
</dbReference>
<comment type="caution">
    <text evidence="2">The sequence shown here is derived from an EMBL/GenBank/DDBJ whole genome shotgun (WGS) entry which is preliminary data.</text>
</comment>
<dbReference type="AlphaFoldDB" id="A0A117MRK9"/>
<dbReference type="Gene3D" id="3.30.70.100">
    <property type="match status" value="1"/>
</dbReference>
<dbReference type="Pfam" id="PF03992">
    <property type="entry name" value="ABM"/>
    <property type="match status" value="1"/>
</dbReference>
<dbReference type="RefSeq" id="WP_067693606.1">
    <property type="nucleotide sequence ID" value="NZ_LLZH01000189.1"/>
</dbReference>
<dbReference type="OrthoDB" id="287932at2"/>